<comment type="subcellular location">
    <subcellularLocation>
        <location evidence="1">Nucleus</location>
    </subcellularLocation>
</comment>
<dbReference type="EMBL" id="CAXITT010000005">
    <property type="protein sequence ID" value="CAL1526385.1"/>
    <property type="molecule type" value="Genomic_DNA"/>
</dbReference>
<feature type="repeat" description="ANK" evidence="4">
    <location>
        <begin position="115"/>
        <end position="145"/>
    </location>
</feature>
<comment type="caution">
    <text evidence="6">The sequence shown here is derived from an EMBL/GenBank/DDBJ whole genome shotgun (WGS) entry which is preliminary data.</text>
</comment>
<sequence length="145" mass="15604">KNDGDDDGNLSLSDLTVSEESDGDQVNIEAAATSRKKSKLARRNEKGETPLHRACIDGNLKKVKSLIAEGHPVNPRDHCGWLPVHEACNHGHTAIVEYLLDCGAWINDRGGERCGGVTPLIDAANCGNLDIVRLLVDRGANLMAK</sequence>
<evidence type="ECO:0000313" key="7">
    <source>
        <dbReference type="Proteomes" id="UP001497497"/>
    </source>
</evidence>
<feature type="repeat" description="ANK" evidence="4">
    <location>
        <begin position="79"/>
        <end position="111"/>
    </location>
</feature>
<feature type="non-terminal residue" evidence="6">
    <location>
        <position position="1"/>
    </location>
</feature>
<feature type="repeat" description="ANK" evidence="4">
    <location>
        <begin position="46"/>
        <end position="78"/>
    </location>
</feature>
<evidence type="ECO:0000256" key="5">
    <source>
        <dbReference type="SAM" id="MobiDB-lite"/>
    </source>
</evidence>
<keyword evidence="4" id="KW-0040">ANK repeat</keyword>
<dbReference type="Pfam" id="PF12796">
    <property type="entry name" value="Ank_2"/>
    <property type="match status" value="1"/>
</dbReference>
<dbReference type="Proteomes" id="UP001497497">
    <property type="component" value="Unassembled WGS sequence"/>
</dbReference>
<evidence type="ECO:0000313" key="6">
    <source>
        <dbReference type="EMBL" id="CAL1526385.1"/>
    </source>
</evidence>
<feature type="non-terminal residue" evidence="6">
    <location>
        <position position="145"/>
    </location>
</feature>
<dbReference type="PANTHER" id="PTHR46358">
    <property type="entry name" value="TONSOKU-LIKE PROTEIN"/>
    <property type="match status" value="1"/>
</dbReference>
<evidence type="ECO:0000256" key="2">
    <source>
        <dbReference type="ARBA" id="ARBA00022737"/>
    </source>
</evidence>
<keyword evidence="2" id="KW-0677">Repeat</keyword>
<keyword evidence="3" id="KW-0539">Nucleus</keyword>
<dbReference type="AlphaFoldDB" id="A0AAV2GY69"/>
<dbReference type="Gene3D" id="1.25.40.20">
    <property type="entry name" value="Ankyrin repeat-containing domain"/>
    <property type="match status" value="1"/>
</dbReference>
<evidence type="ECO:0000256" key="1">
    <source>
        <dbReference type="ARBA" id="ARBA00004123"/>
    </source>
</evidence>
<reference evidence="6 7" key="1">
    <citation type="submission" date="2024-04" db="EMBL/GenBank/DDBJ databases">
        <authorList>
            <consortium name="Genoscope - CEA"/>
            <person name="William W."/>
        </authorList>
    </citation>
    <scope>NUCLEOTIDE SEQUENCE [LARGE SCALE GENOMIC DNA]</scope>
</reference>
<dbReference type="SUPFAM" id="SSF48403">
    <property type="entry name" value="Ankyrin repeat"/>
    <property type="match status" value="1"/>
</dbReference>
<dbReference type="SMART" id="SM00248">
    <property type="entry name" value="ANK"/>
    <property type="match status" value="3"/>
</dbReference>
<gene>
    <name evidence="6" type="ORF">GSLYS_00000562001</name>
</gene>
<dbReference type="InterPro" id="IPR052311">
    <property type="entry name" value="MMS22L-TONSL_complex_comp"/>
</dbReference>
<dbReference type="PRINTS" id="PR01415">
    <property type="entry name" value="ANKYRIN"/>
</dbReference>
<evidence type="ECO:0000256" key="4">
    <source>
        <dbReference type="PROSITE-ProRule" id="PRU00023"/>
    </source>
</evidence>
<dbReference type="GO" id="GO:0031297">
    <property type="term" value="P:replication fork processing"/>
    <property type="evidence" value="ECO:0007669"/>
    <property type="project" value="TreeGrafter"/>
</dbReference>
<name>A0AAV2GY69_LYMST</name>
<dbReference type="InterPro" id="IPR002110">
    <property type="entry name" value="Ankyrin_rpt"/>
</dbReference>
<proteinExistence type="predicted"/>
<dbReference type="GO" id="GO:0043596">
    <property type="term" value="C:nuclear replication fork"/>
    <property type="evidence" value="ECO:0007669"/>
    <property type="project" value="TreeGrafter"/>
</dbReference>
<organism evidence="6 7">
    <name type="scientific">Lymnaea stagnalis</name>
    <name type="common">Great pond snail</name>
    <name type="synonym">Helix stagnalis</name>
    <dbReference type="NCBI Taxonomy" id="6523"/>
    <lineage>
        <taxon>Eukaryota</taxon>
        <taxon>Metazoa</taxon>
        <taxon>Spiralia</taxon>
        <taxon>Lophotrochozoa</taxon>
        <taxon>Mollusca</taxon>
        <taxon>Gastropoda</taxon>
        <taxon>Heterobranchia</taxon>
        <taxon>Euthyneura</taxon>
        <taxon>Panpulmonata</taxon>
        <taxon>Hygrophila</taxon>
        <taxon>Lymnaeoidea</taxon>
        <taxon>Lymnaeidae</taxon>
        <taxon>Lymnaea</taxon>
    </lineage>
</organism>
<dbReference type="PANTHER" id="PTHR46358:SF1">
    <property type="entry name" value="TONSOKU-LIKE PROTEIN"/>
    <property type="match status" value="1"/>
</dbReference>
<accession>A0AAV2GY69</accession>
<feature type="region of interest" description="Disordered" evidence="5">
    <location>
        <begin position="1"/>
        <end position="47"/>
    </location>
</feature>
<dbReference type="InterPro" id="IPR036770">
    <property type="entry name" value="Ankyrin_rpt-contain_sf"/>
</dbReference>
<dbReference type="GO" id="GO:0000724">
    <property type="term" value="P:double-strand break repair via homologous recombination"/>
    <property type="evidence" value="ECO:0007669"/>
    <property type="project" value="TreeGrafter"/>
</dbReference>
<dbReference type="PROSITE" id="PS50297">
    <property type="entry name" value="ANK_REP_REGION"/>
    <property type="match status" value="3"/>
</dbReference>
<evidence type="ECO:0000256" key="3">
    <source>
        <dbReference type="ARBA" id="ARBA00023242"/>
    </source>
</evidence>
<dbReference type="PROSITE" id="PS50088">
    <property type="entry name" value="ANK_REPEAT"/>
    <property type="match status" value="3"/>
</dbReference>
<keyword evidence="7" id="KW-1185">Reference proteome</keyword>
<protein>
    <submittedName>
        <fullName evidence="6">Uncharacterized protein</fullName>
    </submittedName>
</protein>